<feature type="compositionally biased region" description="Pro residues" evidence="1">
    <location>
        <begin position="1"/>
        <end position="10"/>
    </location>
</feature>
<accession>A0A194S9A3</accession>
<dbReference type="GeneID" id="28974500"/>
<feature type="compositionally biased region" description="Gly residues" evidence="1">
    <location>
        <begin position="192"/>
        <end position="203"/>
    </location>
</feature>
<feature type="region of interest" description="Disordered" evidence="1">
    <location>
        <begin position="125"/>
        <end position="249"/>
    </location>
</feature>
<proteinExistence type="predicted"/>
<reference evidence="2 3" key="1">
    <citation type="journal article" date="2015" name="Front. Microbiol.">
        <title>Genome sequence of the plant growth promoting endophytic yeast Rhodotorula graminis WP1.</title>
        <authorList>
            <person name="Firrincieli A."/>
            <person name="Otillar R."/>
            <person name="Salamov A."/>
            <person name="Schmutz J."/>
            <person name="Khan Z."/>
            <person name="Redman R.S."/>
            <person name="Fleck N.D."/>
            <person name="Lindquist E."/>
            <person name="Grigoriev I.V."/>
            <person name="Doty S.L."/>
        </authorList>
    </citation>
    <scope>NUCLEOTIDE SEQUENCE [LARGE SCALE GENOMIC DNA]</scope>
    <source>
        <strain evidence="2 3">WP1</strain>
    </source>
</reference>
<dbReference type="OMA" id="AWANGWK"/>
<evidence type="ECO:0000313" key="2">
    <source>
        <dbReference type="EMBL" id="KPV77164.1"/>
    </source>
</evidence>
<dbReference type="AlphaFoldDB" id="A0A194S9A3"/>
<feature type="compositionally biased region" description="Low complexity" evidence="1">
    <location>
        <begin position="125"/>
        <end position="141"/>
    </location>
</feature>
<dbReference type="Proteomes" id="UP000053890">
    <property type="component" value="Unassembled WGS sequence"/>
</dbReference>
<evidence type="ECO:0000313" key="3">
    <source>
        <dbReference type="Proteomes" id="UP000053890"/>
    </source>
</evidence>
<sequence>MPAAASPPRPAGAATSPASSSHHHHHGSSALDDDDLLSLGAFKLDSQRDQELLCLQSFLKGVLPAAAAGGSTAHPPALNSGLTLANAASGAAWANGWKAPAEGVAVPYGSPMSFASTASALSQSASSFPHHHQSSSFSNQHQHQHAYPSPQSFAQQPAVGSPLSGGAARGTWAAASPGHRAPACSRERVPAQGGGGATQGGGAAAADDGWKGRLRSSTRRAAQDQQHQQQHQARSSHTQRDDDDDAMME</sequence>
<protein>
    <submittedName>
        <fullName evidence="2">Uncharacterized protein</fullName>
    </submittedName>
</protein>
<feature type="region of interest" description="Disordered" evidence="1">
    <location>
        <begin position="1"/>
        <end position="32"/>
    </location>
</feature>
<feature type="compositionally biased region" description="Low complexity" evidence="1">
    <location>
        <begin position="219"/>
        <end position="236"/>
    </location>
</feature>
<feature type="compositionally biased region" description="Low complexity" evidence="1">
    <location>
        <begin position="11"/>
        <end position="20"/>
    </location>
</feature>
<organism evidence="2 3">
    <name type="scientific">Rhodotorula graminis (strain WP1)</name>
    <dbReference type="NCBI Taxonomy" id="578459"/>
    <lineage>
        <taxon>Eukaryota</taxon>
        <taxon>Fungi</taxon>
        <taxon>Dikarya</taxon>
        <taxon>Basidiomycota</taxon>
        <taxon>Pucciniomycotina</taxon>
        <taxon>Microbotryomycetes</taxon>
        <taxon>Sporidiobolales</taxon>
        <taxon>Sporidiobolaceae</taxon>
        <taxon>Rhodotorula</taxon>
    </lineage>
</organism>
<keyword evidence="3" id="KW-1185">Reference proteome</keyword>
<evidence type="ECO:0000256" key="1">
    <source>
        <dbReference type="SAM" id="MobiDB-lite"/>
    </source>
</evidence>
<gene>
    <name evidence="2" type="ORF">RHOBADRAFT_42378</name>
</gene>
<name>A0A194S9A3_RHOGW</name>
<dbReference type="EMBL" id="KQ474075">
    <property type="protein sequence ID" value="KPV77164.1"/>
    <property type="molecule type" value="Genomic_DNA"/>
</dbReference>
<dbReference type="RefSeq" id="XP_018273213.1">
    <property type="nucleotide sequence ID" value="XM_018414052.1"/>
</dbReference>